<comment type="caution">
    <text evidence="1">The sequence shown here is derived from an EMBL/GenBank/DDBJ whole genome shotgun (WGS) entry which is preliminary data.</text>
</comment>
<sequence>MEELLEIIDVHKVDSIQRVSDEVDTMVCWCADSGRIGLALMRSDSPRIGANRPDSPGNCWAVMVEALVWPDSHGFDIFLAVSMFTTSCEEHHV</sequence>
<dbReference type="AlphaFoldDB" id="A0A843THJ6"/>
<proteinExistence type="predicted"/>
<dbReference type="EMBL" id="NMUH01000028">
    <property type="protein sequence ID" value="MQL69044.1"/>
    <property type="molecule type" value="Genomic_DNA"/>
</dbReference>
<keyword evidence="2" id="KW-1185">Reference proteome</keyword>
<evidence type="ECO:0000313" key="2">
    <source>
        <dbReference type="Proteomes" id="UP000652761"/>
    </source>
</evidence>
<reference evidence="1" key="1">
    <citation type="submission" date="2017-07" db="EMBL/GenBank/DDBJ databases">
        <title>Taro Niue Genome Assembly and Annotation.</title>
        <authorList>
            <person name="Atibalentja N."/>
            <person name="Keating K."/>
            <person name="Fields C.J."/>
        </authorList>
    </citation>
    <scope>NUCLEOTIDE SEQUENCE</scope>
    <source>
        <strain evidence="1">Niue_2</strain>
        <tissue evidence="1">Leaf</tissue>
    </source>
</reference>
<gene>
    <name evidence="1" type="ORF">Taro_001377</name>
</gene>
<accession>A0A843THJ6</accession>
<name>A0A843THJ6_COLES</name>
<organism evidence="1 2">
    <name type="scientific">Colocasia esculenta</name>
    <name type="common">Wild taro</name>
    <name type="synonym">Arum esculentum</name>
    <dbReference type="NCBI Taxonomy" id="4460"/>
    <lineage>
        <taxon>Eukaryota</taxon>
        <taxon>Viridiplantae</taxon>
        <taxon>Streptophyta</taxon>
        <taxon>Embryophyta</taxon>
        <taxon>Tracheophyta</taxon>
        <taxon>Spermatophyta</taxon>
        <taxon>Magnoliopsida</taxon>
        <taxon>Liliopsida</taxon>
        <taxon>Araceae</taxon>
        <taxon>Aroideae</taxon>
        <taxon>Colocasieae</taxon>
        <taxon>Colocasia</taxon>
    </lineage>
</organism>
<evidence type="ECO:0000313" key="1">
    <source>
        <dbReference type="EMBL" id="MQL69044.1"/>
    </source>
</evidence>
<protein>
    <submittedName>
        <fullName evidence="1">Uncharacterized protein</fullName>
    </submittedName>
</protein>
<dbReference type="Proteomes" id="UP000652761">
    <property type="component" value="Unassembled WGS sequence"/>
</dbReference>